<feature type="region of interest" description="Disordered" evidence="1">
    <location>
        <begin position="1"/>
        <end position="26"/>
    </location>
</feature>
<protein>
    <submittedName>
        <fullName evidence="3">Conserved repeat domain-containing protein</fullName>
    </submittedName>
</protein>
<organism evidence="3 4">
    <name type="scientific">Halovenus aranensis</name>
    <dbReference type="NCBI Taxonomy" id="890420"/>
    <lineage>
        <taxon>Archaea</taxon>
        <taxon>Methanobacteriati</taxon>
        <taxon>Methanobacteriota</taxon>
        <taxon>Stenosarchaea group</taxon>
        <taxon>Halobacteria</taxon>
        <taxon>Halobacteriales</taxon>
        <taxon>Haloarculaceae</taxon>
        <taxon>Halovenus</taxon>
    </lineage>
</organism>
<dbReference type="STRING" id="890420.SAMN05216226_10254"/>
<name>A0A1G8SMP7_9EURY</name>
<dbReference type="InterPro" id="IPR002881">
    <property type="entry name" value="DUF58"/>
</dbReference>
<dbReference type="PANTHER" id="PTHR33608">
    <property type="entry name" value="BLL2464 PROTEIN"/>
    <property type="match status" value="1"/>
</dbReference>
<feature type="region of interest" description="Disordered" evidence="1">
    <location>
        <begin position="82"/>
        <end position="103"/>
    </location>
</feature>
<keyword evidence="4" id="KW-1185">Reference proteome</keyword>
<feature type="domain" description="DUF58" evidence="2">
    <location>
        <begin position="231"/>
        <end position="342"/>
    </location>
</feature>
<dbReference type="Proteomes" id="UP000198856">
    <property type="component" value="Unassembled WGS sequence"/>
</dbReference>
<dbReference type="PANTHER" id="PTHR33608:SF6">
    <property type="entry name" value="BLL2464 PROTEIN"/>
    <property type="match status" value="1"/>
</dbReference>
<reference evidence="3 4" key="1">
    <citation type="submission" date="2016-10" db="EMBL/GenBank/DDBJ databases">
        <authorList>
            <person name="de Groot N.N."/>
        </authorList>
    </citation>
    <scope>NUCLEOTIDE SEQUENCE [LARGE SCALE GENOMIC DNA]</scope>
    <source>
        <strain evidence="3 4">IBRC-M10015</strain>
    </source>
</reference>
<evidence type="ECO:0000256" key="1">
    <source>
        <dbReference type="SAM" id="MobiDB-lite"/>
    </source>
</evidence>
<evidence type="ECO:0000313" key="3">
    <source>
        <dbReference type="EMBL" id="SDJ30522.1"/>
    </source>
</evidence>
<dbReference type="EMBL" id="FNFC01000002">
    <property type="protein sequence ID" value="SDJ30522.1"/>
    <property type="molecule type" value="Genomic_DNA"/>
</dbReference>
<feature type="compositionally biased region" description="Basic and acidic residues" evidence="1">
    <location>
        <begin position="1"/>
        <end position="13"/>
    </location>
</feature>
<gene>
    <name evidence="3" type="ORF">SAMN05216226_10254</name>
</gene>
<evidence type="ECO:0000313" key="4">
    <source>
        <dbReference type="Proteomes" id="UP000198856"/>
    </source>
</evidence>
<evidence type="ECO:0000259" key="2">
    <source>
        <dbReference type="Pfam" id="PF01882"/>
    </source>
</evidence>
<sequence>MSVTQEREERETTPEPTDDERDDTTSEQAYTRLLDTYTPDYWDVVGGGAMVAAGLGIIFQTEALLLAPVVAIGVLAARSLSSPPRPDFGVSRSLTPESPDAGETVTVETTIRNRGDRVLPDCRFIDLVPEELRVTSGAPRLATRLEPGETCTIEYEIEAESGNHRFEGVQAIVSDRMAARERQYELTAPSQLQCRYDPDTLEIPVVRRLTTPYAGRLATDDSGDGLEFYAVREYRPGDSLRRIDWNQYASSRELTTLQFRTQRSTSIVLFLDLRQEAYVRTDQSENHAVDRSIEAASRLLVTLLEEDHRVGLATLGPDVWIPPSDTSTHRTRVLDAFSTEPAFTSSPPENAFPVRLRAIQLLQRLTEPSQILLCTPLVDDTIEVPIQLLESAGHEVTVISPDPTRMDSRGGVVATLDRQQRIGRIHGYGVPVIDWPSDISLDVAVARTMKGWSQ</sequence>
<dbReference type="Pfam" id="PF01882">
    <property type="entry name" value="DUF58"/>
    <property type="match status" value="1"/>
</dbReference>
<proteinExistence type="predicted"/>
<dbReference type="InterPro" id="IPR013783">
    <property type="entry name" value="Ig-like_fold"/>
</dbReference>
<dbReference type="Gene3D" id="2.60.40.10">
    <property type="entry name" value="Immunoglobulins"/>
    <property type="match status" value="1"/>
</dbReference>
<dbReference type="AlphaFoldDB" id="A0A1G8SMP7"/>
<dbReference type="RefSeq" id="WP_092698962.1">
    <property type="nucleotide sequence ID" value="NZ_FNFC01000002.1"/>
</dbReference>
<accession>A0A1G8SMP7</accession>
<dbReference type="OrthoDB" id="31512at2157"/>